<dbReference type="OrthoDB" id="25753at2"/>
<reference evidence="3 4" key="1">
    <citation type="submission" date="2019-06" db="EMBL/GenBank/DDBJ databases">
        <title>Genome sequence of Ureibacillus terrenus.</title>
        <authorList>
            <person name="Maclea K.S."/>
            <person name="Simoes M."/>
        </authorList>
    </citation>
    <scope>NUCLEOTIDE SEQUENCE [LARGE SCALE GENOMIC DNA]</scope>
    <source>
        <strain evidence="3 4">ATCC BAA-384</strain>
    </source>
</reference>
<evidence type="ECO:0000259" key="2">
    <source>
        <dbReference type="PROSITE" id="PS51352"/>
    </source>
</evidence>
<dbReference type="Proteomes" id="UP000315753">
    <property type="component" value="Unassembled WGS sequence"/>
</dbReference>
<dbReference type="EMBL" id="VIGD01000005">
    <property type="protein sequence ID" value="TQE91393.1"/>
    <property type="molecule type" value="Genomic_DNA"/>
</dbReference>
<feature type="domain" description="Thioredoxin" evidence="2">
    <location>
        <begin position="54"/>
        <end position="194"/>
    </location>
</feature>
<dbReference type="AlphaFoldDB" id="A0A540V5H2"/>
<dbReference type="RefSeq" id="WP_141601708.1">
    <property type="nucleotide sequence ID" value="NZ_JARMSB010000019.1"/>
</dbReference>
<dbReference type="InterPro" id="IPR050553">
    <property type="entry name" value="Thioredoxin_ResA/DsbE_sf"/>
</dbReference>
<sequence>MNSRKKKAFGAIIVIVLVAVAAGTFIYQQLQKNQNTLDDDVPGYEVKADSPQSVGLGKPAPDFTLETLDGKTVTLSDLKGKKVVLNFWATWCPPCKDEMPHFQDYYEKYAKEDNAEIVAVNLTFRDRLSNVENFVESFGVTFPVLLMEDEELMETYKVYTIPSTFMINTKGEVEKQILGPLDLDTLRGYVTNLE</sequence>
<dbReference type="PROSITE" id="PS00194">
    <property type="entry name" value="THIOREDOXIN_1"/>
    <property type="match status" value="1"/>
</dbReference>
<dbReference type="GO" id="GO:0016491">
    <property type="term" value="F:oxidoreductase activity"/>
    <property type="evidence" value="ECO:0007669"/>
    <property type="project" value="InterPro"/>
</dbReference>
<dbReference type="Pfam" id="PF00578">
    <property type="entry name" value="AhpC-TSA"/>
    <property type="match status" value="1"/>
</dbReference>
<dbReference type="InterPro" id="IPR017937">
    <property type="entry name" value="Thioredoxin_CS"/>
</dbReference>
<dbReference type="InterPro" id="IPR013766">
    <property type="entry name" value="Thioredoxin_domain"/>
</dbReference>
<dbReference type="InterPro" id="IPR000866">
    <property type="entry name" value="AhpC/TSA"/>
</dbReference>
<gene>
    <name evidence="3" type="ORF">FKZ59_05295</name>
</gene>
<dbReference type="InterPro" id="IPR036249">
    <property type="entry name" value="Thioredoxin-like_sf"/>
</dbReference>
<evidence type="ECO:0000313" key="3">
    <source>
        <dbReference type="EMBL" id="TQE91393.1"/>
    </source>
</evidence>
<dbReference type="GO" id="GO:0016209">
    <property type="term" value="F:antioxidant activity"/>
    <property type="evidence" value="ECO:0007669"/>
    <property type="project" value="InterPro"/>
</dbReference>
<comment type="caution">
    <text evidence="3">The sequence shown here is derived from an EMBL/GenBank/DDBJ whole genome shotgun (WGS) entry which is preliminary data.</text>
</comment>
<dbReference type="PANTHER" id="PTHR42852:SF17">
    <property type="entry name" value="THIOREDOXIN-LIKE PROTEIN HI_1115"/>
    <property type="match status" value="1"/>
</dbReference>
<keyword evidence="4" id="KW-1185">Reference proteome</keyword>
<dbReference type="PROSITE" id="PS51352">
    <property type="entry name" value="THIOREDOXIN_2"/>
    <property type="match status" value="1"/>
</dbReference>
<name>A0A540V5H2_9BACL</name>
<proteinExistence type="predicted"/>
<keyword evidence="1" id="KW-1015">Disulfide bond</keyword>
<evidence type="ECO:0000256" key="1">
    <source>
        <dbReference type="ARBA" id="ARBA00023157"/>
    </source>
</evidence>
<dbReference type="PANTHER" id="PTHR42852">
    <property type="entry name" value="THIOL:DISULFIDE INTERCHANGE PROTEIN DSBE"/>
    <property type="match status" value="1"/>
</dbReference>
<evidence type="ECO:0000313" key="4">
    <source>
        <dbReference type="Proteomes" id="UP000315753"/>
    </source>
</evidence>
<organism evidence="3 4">
    <name type="scientific">Ureibacillus terrenus</name>
    <dbReference type="NCBI Taxonomy" id="118246"/>
    <lineage>
        <taxon>Bacteria</taxon>
        <taxon>Bacillati</taxon>
        <taxon>Bacillota</taxon>
        <taxon>Bacilli</taxon>
        <taxon>Bacillales</taxon>
        <taxon>Caryophanaceae</taxon>
        <taxon>Ureibacillus</taxon>
    </lineage>
</organism>
<protein>
    <submittedName>
        <fullName evidence="3">Redoxin domain-containing protein</fullName>
    </submittedName>
</protein>
<accession>A0A540V5H2</accession>
<dbReference type="Gene3D" id="3.40.30.10">
    <property type="entry name" value="Glutaredoxin"/>
    <property type="match status" value="1"/>
</dbReference>
<dbReference type="SUPFAM" id="SSF52833">
    <property type="entry name" value="Thioredoxin-like"/>
    <property type="match status" value="1"/>
</dbReference>
<dbReference type="CDD" id="cd02966">
    <property type="entry name" value="TlpA_like_family"/>
    <property type="match status" value="1"/>
</dbReference>